<dbReference type="InterPro" id="IPR004680">
    <property type="entry name" value="Cit_transptr-like_dom"/>
</dbReference>
<evidence type="ECO:0000256" key="6">
    <source>
        <dbReference type="ARBA" id="ARBA00023053"/>
    </source>
</evidence>
<feature type="transmembrane region" description="Helical" evidence="12">
    <location>
        <begin position="527"/>
        <end position="552"/>
    </location>
</feature>
<sequence length="1804" mass="195267">MKESGKSGYYRAKSSESVVDVMGKIGKNEVALVFDEENDKELMGIFTDFDFIRLSTEQARARTEEESATFMAAPAVAIMTNNNVRHTVLVDKCGPNFSFVPGTSVNGVVSMEALLRLIQSDNRLSYDKLSQKFPGLANKPIEQMREELNFVCYSECWLSSHAELAMIAIFLLGYIGIIFEEVFEFNKAAVALLMSTGLWVTYADFYGESTGIASANVLEQLKEQLAEVSDICFFLLAASAIVEVVDAHQGFKVVTNLITTKSKKGLFWVIGFLTFFLSAILNNLTVTIVMVSLLRKLVPNDDDRRLFGAMVVVAANAGGVWTPIGDVTTTMLWINNNLSTIPTVTELFLPSIVCLVASLFFLVNNIEEDSSLAESTLPPPSPLAPRGQVVFWTGIASLLAVPVFSELTGLPPYLAMLTGLGAIWTMTDIIHMDDEEEEMKVPAALSKLDTSGILFFLGILMSIGVLDKSGLLKELAQFLNDNLPNQDIIATVIGIASALIDNVPLVAATMGMYDLADYGTDDKLWQLIALCAGTGGSILIIGSASGVALMGLEKVDFLWYAKNVSVGAALTPIIAIAAWEALSSSQLVSLQFSLPSIFSAITNQHQKGSSQNHKSKAKSTKPTTMAFNFSAPAPAGGGGFSFGGAGASTPAPAAPAPAAGGGFSFGSGAASTPAPAPAAGAAPAPAAGGFAFGGGAPAPAASSGGGDKKDSASTGFSFGGSAPGSGSSGISFGGGDTASKGNDKPASSFSFGGGANATTTTDASKDSKAPSAGGFNFGGAAASSTAEKDSAKEASSSTTNTTTPAAKSGFSFGTPATSATPGPTPAAKAPTTPATTTATDNKPQMIEPPPIEYQSLTVEQILNRFQSELETDTISFLQEAQRISQYDATLRDTQHSLSELANMVSRLMLHQNEVGTQLQGVGSYQNELGTTLDQLEKNVDELFAAQSKVSVESADIEREKAYERALEIDSKLGQMGNVLENVVSDLNAAQERVWSSSSGIGGGDGEGKDEEVGKIIGVFNAHHETLAYLENRARAVESDLVMVGQQEKLFGDSSAAMILNEAFYEKENLNQLIHYILFSWMGCSFFVIRVVCPTKNTPQTKRQQPQLARGNNTTNNSPKQGGFGAPHTAIKGARPTDGYFSNSDVQGEQQHPPIAWDPNAMLQHPVAAAAGPTNHAVQMIMPPVQPGFAQAMVAAAAVQVPELPPFMQTEWDKNLGDLKAFKERFGIRTLLLMIIRSLELGSTTLTPDQAQQLQQLGFAFDALPPASKPDSIKPKKKDQGEKSTESRGRSKDDDTWKSRLAQLKQFHAQSGHFRVPVTEKRGTKRPRASTANEVLDADTCKLGKWVKRQRRQFATDQLTPDRVAALTEIGFDFKPGNASKGERLEIQLGLLDSLRKRRELSNAQVADLNFIYEEWKRRGDEDKVAKPIHAKKEADATNKFNIRWMEKFEELKRFKYTMDTLGCLNYLKRREKKVKPIQRLEPCEMVGGIGFEWRIRVKLPVPGDDVFGGHQGAVGLGGGVEAHAVTNATADVHVENNSSVAYAFVFAEPAPRDEQNENIHDYKWNCRYQELVRYRQQFGTTRVVYSVSDQDQYFQELSTLSKWVDTQRALFQKRKKGEKNGLLKWRIKRLEQIDFDFTSTSGKAVDFRGWNAKLQKLKEYKDKFGHCRVPARKKKDPNDTTHDPELLSLAKWVEHQRGMYWKRARGEKNALSDERIAALEAIGMEWRLVHTVGRPGGEYTASGHRVNGNDWNLARGVDVGGLKTEPDPVIEDHGEANQMSADALADTIDAIDSIPNMGPSTFNV</sequence>
<feature type="region of interest" description="Disordered" evidence="11">
    <location>
        <begin position="1264"/>
        <end position="1295"/>
    </location>
</feature>
<dbReference type="GO" id="GO:0006814">
    <property type="term" value="P:sodium ion transport"/>
    <property type="evidence" value="ECO:0007669"/>
    <property type="project" value="UniProtKB-KW"/>
</dbReference>
<proteinExistence type="inferred from homology"/>
<keyword evidence="6" id="KW-0915">Sodium</keyword>
<evidence type="ECO:0000313" key="16">
    <source>
        <dbReference type="EMBL" id="KAK1748700.1"/>
    </source>
</evidence>
<keyword evidence="9" id="KW-0739">Sodium transport</keyword>
<gene>
    <name evidence="16" type="ORF">QTG54_000639</name>
</gene>
<dbReference type="GO" id="GO:0016020">
    <property type="term" value="C:membrane"/>
    <property type="evidence" value="ECO:0007669"/>
    <property type="project" value="UniProtKB-SubCell"/>
</dbReference>
<dbReference type="PANTHER" id="PTHR43269">
    <property type="entry name" value="SODIUM/PROTON ANTIPORTER 1-RELATED"/>
    <property type="match status" value="1"/>
</dbReference>
<dbReference type="Gene3D" id="6.10.140.530">
    <property type="match status" value="3"/>
</dbReference>
<organism evidence="16 17">
    <name type="scientific">Skeletonema marinoi</name>
    <dbReference type="NCBI Taxonomy" id="267567"/>
    <lineage>
        <taxon>Eukaryota</taxon>
        <taxon>Sar</taxon>
        <taxon>Stramenopiles</taxon>
        <taxon>Ochrophyta</taxon>
        <taxon>Bacillariophyta</taxon>
        <taxon>Coscinodiscophyceae</taxon>
        <taxon>Thalassiosirophycidae</taxon>
        <taxon>Thalassiosirales</taxon>
        <taxon>Skeletonemataceae</taxon>
        <taxon>Skeletonema</taxon>
        <taxon>Skeletonema marinoi-dohrnii complex</taxon>
    </lineage>
</organism>
<feature type="region of interest" description="Disordered" evidence="11">
    <location>
        <begin position="697"/>
        <end position="847"/>
    </location>
</feature>
<evidence type="ECO:0000256" key="10">
    <source>
        <dbReference type="ARBA" id="ARBA00025753"/>
    </source>
</evidence>
<feature type="transmembrane region" description="Helical" evidence="12">
    <location>
        <begin position="344"/>
        <end position="363"/>
    </location>
</feature>
<feature type="transmembrane region" description="Helical" evidence="12">
    <location>
        <begin position="488"/>
        <end position="515"/>
    </location>
</feature>
<evidence type="ECO:0000256" key="5">
    <source>
        <dbReference type="ARBA" id="ARBA00022989"/>
    </source>
</evidence>
<keyword evidence="7" id="KW-0406">Ion transport</keyword>
<dbReference type="Proteomes" id="UP001224775">
    <property type="component" value="Unassembled WGS sequence"/>
</dbReference>
<dbReference type="EMBL" id="JATAAI010000001">
    <property type="protein sequence ID" value="KAK1748700.1"/>
    <property type="molecule type" value="Genomic_DNA"/>
</dbReference>
<evidence type="ECO:0000256" key="9">
    <source>
        <dbReference type="ARBA" id="ARBA00023201"/>
    </source>
</evidence>
<evidence type="ECO:0000256" key="3">
    <source>
        <dbReference type="ARBA" id="ARBA00022449"/>
    </source>
</evidence>
<evidence type="ECO:0000256" key="7">
    <source>
        <dbReference type="ARBA" id="ARBA00023065"/>
    </source>
</evidence>
<feature type="domain" description="Helicase-associated" evidence="13">
    <location>
        <begin position="1560"/>
        <end position="1635"/>
    </location>
</feature>
<feature type="transmembrane region" description="Helical" evidence="12">
    <location>
        <begin position="306"/>
        <end position="324"/>
    </location>
</feature>
<comment type="subcellular location">
    <subcellularLocation>
        <location evidence="1">Membrane</location>
        <topology evidence="1">Multi-pass membrane protein</topology>
    </subcellularLocation>
</comment>
<feature type="domain" description="Helicase-associated" evidence="13">
    <location>
        <begin position="1293"/>
        <end position="1371"/>
    </location>
</feature>
<dbReference type="GO" id="GO:0015297">
    <property type="term" value="F:antiporter activity"/>
    <property type="evidence" value="ECO:0007669"/>
    <property type="project" value="UniProtKB-KW"/>
</dbReference>
<keyword evidence="3" id="KW-0050">Antiport</keyword>
<feature type="transmembrane region" description="Helical" evidence="12">
    <location>
        <begin position="164"/>
        <end position="183"/>
    </location>
</feature>
<dbReference type="Gene3D" id="1.20.5.170">
    <property type="match status" value="1"/>
</dbReference>
<comment type="caution">
    <text evidence="16">The sequence shown here is derived from an EMBL/GenBank/DDBJ whole genome shotgun (WGS) entry which is preliminary data.</text>
</comment>
<dbReference type="InterPro" id="IPR045016">
    <property type="entry name" value="NhaD-like"/>
</dbReference>
<evidence type="ECO:0000313" key="17">
    <source>
        <dbReference type="Proteomes" id="UP001224775"/>
    </source>
</evidence>
<evidence type="ECO:0000256" key="2">
    <source>
        <dbReference type="ARBA" id="ARBA00022448"/>
    </source>
</evidence>
<dbReference type="Pfam" id="PF05064">
    <property type="entry name" value="Nsp1_C"/>
    <property type="match status" value="1"/>
</dbReference>
<evidence type="ECO:0000259" key="14">
    <source>
        <dbReference type="Pfam" id="PF03600"/>
    </source>
</evidence>
<evidence type="ECO:0000256" key="1">
    <source>
        <dbReference type="ARBA" id="ARBA00004141"/>
    </source>
</evidence>
<evidence type="ECO:0000259" key="13">
    <source>
        <dbReference type="Pfam" id="PF03457"/>
    </source>
</evidence>
<dbReference type="InterPro" id="IPR007758">
    <property type="entry name" value="Nucleoporin_NSP1_C"/>
</dbReference>
<evidence type="ECO:0000256" key="4">
    <source>
        <dbReference type="ARBA" id="ARBA00022692"/>
    </source>
</evidence>
<feature type="transmembrane region" description="Helical" evidence="12">
    <location>
        <begin position="564"/>
        <end position="582"/>
    </location>
</feature>
<feature type="compositionally biased region" description="Gly residues" evidence="11">
    <location>
        <begin position="717"/>
        <end position="736"/>
    </location>
</feature>
<keyword evidence="2" id="KW-0813">Transport</keyword>
<dbReference type="NCBIfam" id="NF038006">
    <property type="entry name" value="NhaD_1"/>
    <property type="match status" value="1"/>
</dbReference>
<dbReference type="Pfam" id="PF03600">
    <property type="entry name" value="CitMHS"/>
    <property type="match status" value="1"/>
</dbReference>
<feature type="compositionally biased region" description="Low complexity" evidence="11">
    <location>
        <begin position="771"/>
        <end position="785"/>
    </location>
</feature>
<dbReference type="SUPFAM" id="SSF54631">
    <property type="entry name" value="CBS-domain pair"/>
    <property type="match status" value="1"/>
</dbReference>
<feature type="domain" description="Nucleoporin NSP1-like C-terminal" evidence="15">
    <location>
        <begin position="843"/>
        <end position="947"/>
    </location>
</feature>
<feature type="compositionally biased region" description="Basic and acidic residues" evidence="11">
    <location>
        <begin position="1270"/>
        <end position="1295"/>
    </location>
</feature>
<feature type="compositionally biased region" description="Polar residues" evidence="11">
    <location>
        <begin position="1097"/>
        <end position="1119"/>
    </location>
</feature>
<evidence type="ECO:0000256" key="12">
    <source>
        <dbReference type="SAM" id="Phobius"/>
    </source>
</evidence>
<name>A0AAD8YNZ8_9STRA</name>
<evidence type="ECO:0000256" key="8">
    <source>
        <dbReference type="ARBA" id="ARBA00023136"/>
    </source>
</evidence>
<comment type="similarity">
    <text evidence="10">Belongs to the NhaD Na(+)/H(+) (TC 2.A.62) antiporter family.</text>
</comment>
<feature type="transmembrane region" description="Helical" evidence="12">
    <location>
        <begin position="265"/>
        <end position="294"/>
    </location>
</feature>
<evidence type="ECO:0000256" key="11">
    <source>
        <dbReference type="SAM" id="MobiDB-lite"/>
    </source>
</evidence>
<dbReference type="InterPro" id="IPR005114">
    <property type="entry name" value="Helicase_assoc"/>
</dbReference>
<feature type="compositionally biased region" description="Low complexity" evidence="11">
    <location>
        <begin position="793"/>
        <end position="839"/>
    </location>
</feature>
<dbReference type="PANTHER" id="PTHR43269:SF2">
    <property type="entry name" value="SODIUM_PROTON ANTIPORTER 1-RELATED"/>
    <property type="match status" value="1"/>
</dbReference>
<feature type="region of interest" description="Disordered" evidence="11">
    <location>
        <begin position="1097"/>
        <end position="1128"/>
    </location>
</feature>
<feature type="domain" description="Citrate transporter-like" evidence="14">
    <location>
        <begin position="174"/>
        <end position="533"/>
    </location>
</feature>
<reference evidence="16" key="1">
    <citation type="submission" date="2023-06" db="EMBL/GenBank/DDBJ databases">
        <title>Survivors Of The Sea: Transcriptome response of Skeletonema marinoi to long-term dormancy.</title>
        <authorList>
            <person name="Pinder M.I.M."/>
            <person name="Kourtchenko O."/>
            <person name="Robertson E.K."/>
            <person name="Larsson T."/>
            <person name="Maumus F."/>
            <person name="Osuna-Cruz C.M."/>
            <person name="Vancaester E."/>
            <person name="Stenow R."/>
            <person name="Vandepoele K."/>
            <person name="Ploug H."/>
            <person name="Bruchert V."/>
            <person name="Godhe A."/>
            <person name="Topel M."/>
        </authorList>
    </citation>
    <scope>NUCLEOTIDE SEQUENCE</scope>
    <source>
        <strain evidence="16">R05AC</strain>
    </source>
</reference>
<feature type="domain" description="Helicase-associated" evidence="13">
    <location>
        <begin position="1650"/>
        <end position="1724"/>
    </location>
</feature>
<keyword evidence="17" id="KW-1185">Reference proteome</keyword>
<keyword evidence="4 12" id="KW-0812">Transmembrane</keyword>
<dbReference type="Pfam" id="PF03457">
    <property type="entry name" value="HA"/>
    <property type="match status" value="3"/>
</dbReference>
<evidence type="ECO:0000259" key="15">
    <source>
        <dbReference type="Pfam" id="PF05064"/>
    </source>
</evidence>
<feature type="region of interest" description="Disordered" evidence="11">
    <location>
        <begin position="1312"/>
        <end position="1331"/>
    </location>
</feature>
<accession>A0AAD8YNZ8</accession>
<protein>
    <submittedName>
        <fullName evidence="16">Sodium/hydrogen antiporter</fullName>
    </submittedName>
</protein>
<keyword evidence="8 12" id="KW-0472">Membrane</keyword>
<keyword evidence="5 12" id="KW-1133">Transmembrane helix</keyword>
<dbReference type="InterPro" id="IPR046342">
    <property type="entry name" value="CBS_dom_sf"/>
</dbReference>